<gene>
    <name evidence="1" type="ORF">LF1_05860</name>
</gene>
<protein>
    <submittedName>
        <fullName evidence="1">Uncharacterized protein</fullName>
    </submittedName>
</protein>
<evidence type="ECO:0000313" key="2">
    <source>
        <dbReference type="Proteomes" id="UP000322699"/>
    </source>
</evidence>
<keyword evidence="2" id="KW-1185">Reference proteome</keyword>
<dbReference type="Proteomes" id="UP000322699">
    <property type="component" value="Unassembled WGS sequence"/>
</dbReference>
<organism evidence="1 2">
    <name type="scientific">Rubripirellula obstinata</name>
    <dbReference type="NCBI Taxonomy" id="406547"/>
    <lineage>
        <taxon>Bacteria</taxon>
        <taxon>Pseudomonadati</taxon>
        <taxon>Planctomycetota</taxon>
        <taxon>Planctomycetia</taxon>
        <taxon>Pirellulales</taxon>
        <taxon>Pirellulaceae</taxon>
        <taxon>Rubripirellula</taxon>
    </lineage>
</organism>
<comment type="caution">
    <text evidence="1">The sequence shown here is derived from an EMBL/GenBank/DDBJ whole genome shotgun (WGS) entry which is preliminary data.</text>
</comment>
<dbReference type="EMBL" id="VRLW01000001">
    <property type="protein sequence ID" value="KAA1258071.1"/>
    <property type="molecule type" value="Genomic_DNA"/>
</dbReference>
<name>A0A5B1CCV9_9BACT</name>
<dbReference type="AlphaFoldDB" id="A0A5B1CCV9"/>
<evidence type="ECO:0000313" key="1">
    <source>
        <dbReference type="EMBL" id="KAA1258071.1"/>
    </source>
</evidence>
<accession>A0A5B1CCV9</accession>
<sequence>MPTILVVGLLAEYQGAAGFGTLSGRRFMGQF</sequence>
<proteinExistence type="predicted"/>
<reference evidence="1 2" key="1">
    <citation type="submission" date="2019-08" db="EMBL/GenBank/DDBJ databases">
        <title>Deep-cultivation of Planctomycetes and their phenomic and genomic characterization uncovers novel biology.</title>
        <authorList>
            <person name="Wiegand S."/>
            <person name="Jogler M."/>
            <person name="Boedeker C."/>
            <person name="Pinto D."/>
            <person name="Vollmers J."/>
            <person name="Rivas-Marin E."/>
            <person name="Kohn T."/>
            <person name="Peeters S.H."/>
            <person name="Heuer A."/>
            <person name="Rast P."/>
            <person name="Oberbeckmann S."/>
            <person name="Bunk B."/>
            <person name="Jeske O."/>
            <person name="Meyerdierks A."/>
            <person name="Storesund J.E."/>
            <person name="Kallscheuer N."/>
            <person name="Luecker S."/>
            <person name="Lage O.M."/>
            <person name="Pohl T."/>
            <person name="Merkel B.J."/>
            <person name="Hornburger P."/>
            <person name="Mueller R.-W."/>
            <person name="Bruemmer F."/>
            <person name="Labrenz M."/>
            <person name="Spormann A.M."/>
            <person name="Op Den Camp H."/>
            <person name="Overmann J."/>
            <person name="Amann R."/>
            <person name="Jetten M.S.M."/>
            <person name="Mascher T."/>
            <person name="Medema M.H."/>
            <person name="Devos D.P."/>
            <person name="Kaster A.-K."/>
            <person name="Ovreas L."/>
            <person name="Rohde M."/>
            <person name="Galperin M.Y."/>
            <person name="Jogler C."/>
        </authorList>
    </citation>
    <scope>NUCLEOTIDE SEQUENCE [LARGE SCALE GENOMIC DNA]</scope>
    <source>
        <strain evidence="1 2">LF1</strain>
    </source>
</reference>